<dbReference type="OrthoDB" id="1341662at2"/>
<dbReference type="EMBL" id="MQVX01000001">
    <property type="protein sequence ID" value="PQJ16703.1"/>
    <property type="molecule type" value="Genomic_DNA"/>
</dbReference>
<dbReference type="PROSITE" id="PS51257">
    <property type="entry name" value="PROKAR_LIPOPROTEIN"/>
    <property type="match status" value="1"/>
</dbReference>
<dbReference type="RefSeq" id="WP_146106317.1">
    <property type="nucleotide sequence ID" value="NZ_MQVX01000001.1"/>
</dbReference>
<evidence type="ECO:0008006" key="3">
    <source>
        <dbReference type="Google" id="ProtNLM"/>
    </source>
</evidence>
<dbReference type="AlphaFoldDB" id="A0A2S7T9T6"/>
<reference evidence="2" key="1">
    <citation type="submission" date="2016-11" db="EMBL/GenBank/DDBJ databases">
        <title>Trade-off between light-utilization and light-protection in marine flavobacteria.</title>
        <authorList>
            <person name="Kumagai Y."/>
            <person name="Yoshizawa S."/>
            <person name="Kogure K."/>
        </authorList>
    </citation>
    <scope>NUCLEOTIDE SEQUENCE [LARGE SCALE GENOMIC DNA]</scope>
    <source>
        <strain evidence="2">SG-18</strain>
    </source>
</reference>
<comment type="caution">
    <text evidence="1">The sequence shown here is derived from an EMBL/GenBank/DDBJ whole genome shotgun (WGS) entry which is preliminary data.</text>
</comment>
<keyword evidence="2" id="KW-1185">Reference proteome</keyword>
<organism evidence="1 2">
    <name type="scientific">Aureicoccus marinus</name>
    <dbReference type="NCBI Taxonomy" id="754435"/>
    <lineage>
        <taxon>Bacteria</taxon>
        <taxon>Pseudomonadati</taxon>
        <taxon>Bacteroidota</taxon>
        <taxon>Flavobacteriia</taxon>
        <taxon>Flavobacteriales</taxon>
        <taxon>Flavobacteriaceae</taxon>
        <taxon>Aureicoccus</taxon>
    </lineage>
</organism>
<protein>
    <recommendedName>
        <fullName evidence="3">DUF1735 domain-containing protein</fullName>
    </recommendedName>
</protein>
<accession>A0A2S7T9T6</accession>
<dbReference type="Proteomes" id="UP000239366">
    <property type="component" value="Unassembled WGS sequence"/>
</dbReference>
<gene>
    <name evidence="1" type="ORF">BST99_14110</name>
</gene>
<evidence type="ECO:0000313" key="2">
    <source>
        <dbReference type="Proteomes" id="UP000239366"/>
    </source>
</evidence>
<evidence type="ECO:0000313" key="1">
    <source>
        <dbReference type="EMBL" id="PQJ16703.1"/>
    </source>
</evidence>
<proteinExistence type="predicted"/>
<sequence>MKKIFFFLIGLTVVLSSCERTEGPIYDINNGVAIAAFNRPVQTFPVDDSGNSFTEVVVGVPTVSDVDRNITISIDPASTADPSEYTIDPASLVIPAGEFVGRIRVTGNFNNIPETGQTNAIINLESVDGAELDPGATATLSHRVNFFRFCPFGDGSNFLGTYELSTVTTGIFGVETFIAGNVTITEGATVADRQFTSGLYAAFGGFGPYVWNFSLICGEVVVPGSVNTGVGCGGSIVVGPGATNATYDSNDDSEFFINFTDDVDGGGGCGGPVQVQIRLTRV</sequence>
<name>A0A2S7T9T6_9FLAO</name>